<evidence type="ECO:0000313" key="2">
    <source>
        <dbReference type="EMBL" id="GBM29478.1"/>
    </source>
</evidence>
<dbReference type="PANTHER" id="PTHR35385:SF2">
    <property type="entry name" value="PROTEIN B, PUTATIVE-RELATED"/>
    <property type="match status" value="1"/>
</dbReference>
<dbReference type="PANTHER" id="PTHR35385">
    <property type="entry name" value="PROTEIN B, PUTATIVE-RELATED-RELATED"/>
    <property type="match status" value="1"/>
</dbReference>
<keyword evidence="3" id="KW-1185">Reference proteome</keyword>
<evidence type="ECO:0008006" key="4">
    <source>
        <dbReference type="Google" id="ProtNLM"/>
    </source>
</evidence>
<evidence type="ECO:0000313" key="3">
    <source>
        <dbReference type="Proteomes" id="UP000499080"/>
    </source>
</evidence>
<feature type="region of interest" description="Disordered" evidence="1">
    <location>
        <begin position="386"/>
        <end position="405"/>
    </location>
</feature>
<accession>A0A4Y2EMU4</accession>
<reference evidence="2 3" key="1">
    <citation type="journal article" date="2019" name="Sci. Rep.">
        <title>Orb-weaving spider Araneus ventricosus genome elucidates the spidroin gene catalogue.</title>
        <authorList>
            <person name="Kono N."/>
            <person name="Nakamura H."/>
            <person name="Ohtoshi R."/>
            <person name="Moran D.A.P."/>
            <person name="Shinohara A."/>
            <person name="Yoshida Y."/>
            <person name="Fujiwara M."/>
            <person name="Mori M."/>
            <person name="Tomita M."/>
            <person name="Arakawa K."/>
        </authorList>
    </citation>
    <scope>NUCLEOTIDE SEQUENCE [LARGE SCALE GENOMIC DNA]</scope>
</reference>
<gene>
    <name evidence="2" type="ORF">AVEN_182921_1</name>
</gene>
<dbReference type="OrthoDB" id="1421156at2759"/>
<protein>
    <recommendedName>
        <fullName evidence="4">MULE transposase domain-containing protein</fullName>
    </recommendedName>
</protein>
<evidence type="ECO:0000256" key="1">
    <source>
        <dbReference type="SAM" id="MobiDB-lite"/>
    </source>
</evidence>
<proteinExistence type="predicted"/>
<dbReference type="AlphaFoldDB" id="A0A4Y2EMU4"/>
<name>A0A4Y2EMU4_ARAVE</name>
<dbReference type="Proteomes" id="UP000499080">
    <property type="component" value="Unassembled WGS sequence"/>
</dbReference>
<organism evidence="2 3">
    <name type="scientific">Araneus ventricosus</name>
    <name type="common">Orbweaver spider</name>
    <name type="synonym">Epeira ventricosa</name>
    <dbReference type="NCBI Taxonomy" id="182803"/>
    <lineage>
        <taxon>Eukaryota</taxon>
        <taxon>Metazoa</taxon>
        <taxon>Ecdysozoa</taxon>
        <taxon>Arthropoda</taxon>
        <taxon>Chelicerata</taxon>
        <taxon>Arachnida</taxon>
        <taxon>Araneae</taxon>
        <taxon>Araneomorphae</taxon>
        <taxon>Entelegynae</taxon>
        <taxon>Araneoidea</taxon>
        <taxon>Araneidae</taxon>
        <taxon>Araneus</taxon>
    </lineage>
</organism>
<sequence length="422" mass="47889">MDIMKESAFNGKGAPATFITDDSEAEINIMKKIWPSNSNFLFIFHVGQAVWRWLWDSKNGIPNDSRRQLMSYFQSILYAESPACAKEAYLNAIGYIGSCIPTYPLWNAYLMQMWNRTELRCLAFRDESVKGHNTNNFSEVAIRIFKDEVLSRVRAYNVITLIDFCSTTLEGYSTRRLQEFANSRNLGPRLFLEKMKKNSLDSRNPINPEHLKKFRRLGKFCKHQFAVNYYYNICGKNFPAVGAKEKHEIACLPLGQEAPPVAFYQQFRLNSYDIPTLDSCIDGIAPSTTQSFTASPSSEHDIQLETNEQQEKLIKAFRDTLEKFDPSGPAMEKALMRLKKISSEGQCESMLATLGSNVSLKKYSGVAIRVQPTSIARRTVGVTRGSKRLTCGRPSSGLQASKKRKHNLSVNIKMNQPNAKKH</sequence>
<dbReference type="EMBL" id="BGPR01093048">
    <property type="protein sequence ID" value="GBM29478.1"/>
    <property type="molecule type" value="Genomic_DNA"/>
</dbReference>
<comment type="caution">
    <text evidence="2">The sequence shown here is derived from an EMBL/GenBank/DDBJ whole genome shotgun (WGS) entry which is preliminary data.</text>
</comment>